<name>A0A4S2AXY7_9BACE</name>
<evidence type="ECO:0000313" key="6">
    <source>
        <dbReference type="EMBL" id="TGY06235.1"/>
    </source>
</evidence>
<comment type="caution">
    <text evidence="6">The sequence shown here is derived from an EMBL/GenBank/DDBJ whole genome shotgun (WGS) entry which is preliminary data.</text>
</comment>
<dbReference type="SUPFAM" id="SSF56349">
    <property type="entry name" value="DNA breaking-rejoining enzymes"/>
    <property type="match status" value="1"/>
</dbReference>
<dbReference type="InterPro" id="IPR025269">
    <property type="entry name" value="SAM-like_dom"/>
</dbReference>
<dbReference type="Proteomes" id="UP000310532">
    <property type="component" value="Unassembled WGS sequence"/>
</dbReference>
<organism evidence="6 7">
    <name type="scientific">Bacteroides muris</name>
    <name type="common">ex Afrizal et al. 2022</name>
    <dbReference type="NCBI Taxonomy" id="2516960"/>
    <lineage>
        <taxon>Bacteria</taxon>
        <taxon>Pseudomonadati</taxon>
        <taxon>Bacteroidota</taxon>
        <taxon>Bacteroidia</taxon>
        <taxon>Bacteroidales</taxon>
        <taxon>Bacteroidaceae</taxon>
        <taxon>Bacteroides</taxon>
    </lineage>
</organism>
<evidence type="ECO:0000313" key="7">
    <source>
        <dbReference type="Proteomes" id="UP000310532"/>
    </source>
</evidence>
<dbReference type="GO" id="GO:0006310">
    <property type="term" value="P:DNA recombination"/>
    <property type="evidence" value="ECO:0007669"/>
    <property type="project" value="UniProtKB-KW"/>
</dbReference>
<keyword evidence="3" id="KW-0233">DNA recombination</keyword>
<dbReference type="GeneID" id="93096935"/>
<gene>
    <name evidence="6" type="ORF">E5355_09515</name>
</gene>
<dbReference type="Gene3D" id="1.10.443.10">
    <property type="entry name" value="Intergrase catalytic core"/>
    <property type="match status" value="1"/>
</dbReference>
<comment type="similarity">
    <text evidence="1">Belongs to the 'phage' integrase family.</text>
</comment>
<dbReference type="CDD" id="cd01185">
    <property type="entry name" value="INTN1_C_like"/>
    <property type="match status" value="1"/>
</dbReference>
<dbReference type="Pfam" id="PF13102">
    <property type="entry name" value="Phage_int_SAM_5"/>
    <property type="match status" value="1"/>
</dbReference>
<sequence>MASVKLKFRVSSLPEKEGTLYFQVIHERVVKQIGTPCRILESEWDKHRNDIIKSTYVSPNRQGLIKSIREKVTWEKKRLHKIIENLENNGFPFTTDKIVQEYYALSTENTTVFEYIKIQIERLKSAGKERTSETYKQMLLSFMKFRNEEDLFFDMIDEHLICQYESHMRISNLCRNTTSFYLRILRSVYNRAVEDGLTKQNMPFKRVYTGVDKTSKRAISLKEVKRIKDLDLSQTPTLDFARDIFLFSFYMRGMSFVDIAYLKKKNLANGFVVYNRRKTGQQLVVKWEKQMEAIANKYLDSNNPFLFPIITKEDGTERKQYLNKMMLINRYLKKIAELAKIPIPLTMYVARHSWASIAQSKNVPMQAISLGMGHDNEETTRIYLASIQTDVIDNANNKILNLLERNK</sequence>
<evidence type="ECO:0000256" key="1">
    <source>
        <dbReference type="ARBA" id="ARBA00008857"/>
    </source>
</evidence>
<protein>
    <submittedName>
        <fullName evidence="6">Site-specific integrase</fullName>
    </submittedName>
</protein>
<accession>A0A4S2AXY7</accession>
<dbReference type="AlphaFoldDB" id="A0A4S2AXY7"/>
<dbReference type="InterPro" id="IPR011010">
    <property type="entry name" value="DNA_brk_join_enz"/>
</dbReference>
<dbReference type="InterPro" id="IPR013762">
    <property type="entry name" value="Integrase-like_cat_sf"/>
</dbReference>
<dbReference type="InterPro" id="IPR010998">
    <property type="entry name" value="Integrase_recombinase_N"/>
</dbReference>
<dbReference type="PANTHER" id="PTHR30349:SF64">
    <property type="entry name" value="PROPHAGE INTEGRASE INTD-RELATED"/>
    <property type="match status" value="1"/>
</dbReference>
<dbReference type="InterPro" id="IPR050090">
    <property type="entry name" value="Tyrosine_recombinase_XerCD"/>
</dbReference>
<dbReference type="RefSeq" id="WP_027200592.1">
    <property type="nucleotide sequence ID" value="NZ_SRYZ01000018.1"/>
</dbReference>
<dbReference type="GO" id="GO:0003677">
    <property type="term" value="F:DNA binding"/>
    <property type="evidence" value="ECO:0007669"/>
    <property type="project" value="UniProtKB-KW"/>
</dbReference>
<proteinExistence type="inferred from homology"/>
<evidence type="ECO:0000259" key="5">
    <source>
        <dbReference type="Pfam" id="PF13102"/>
    </source>
</evidence>
<evidence type="ECO:0000256" key="3">
    <source>
        <dbReference type="ARBA" id="ARBA00023172"/>
    </source>
</evidence>
<reference evidence="6 7" key="1">
    <citation type="submission" date="2019-04" db="EMBL/GenBank/DDBJ databases">
        <title>Microbes associate with the intestines of laboratory mice.</title>
        <authorList>
            <person name="Navarre W."/>
            <person name="Wong E."/>
            <person name="Huang K."/>
            <person name="Tropini C."/>
            <person name="Ng K."/>
            <person name="Yu B."/>
        </authorList>
    </citation>
    <scope>NUCLEOTIDE SEQUENCE [LARGE SCALE GENOMIC DNA]</scope>
    <source>
        <strain evidence="6 7">NM69_E16B</strain>
    </source>
</reference>
<keyword evidence="7" id="KW-1185">Reference proteome</keyword>
<dbReference type="Gene3D" id="1.10.150.130">
    <property type="match status" value="1"/>
</dbReference>
<dbReference type="EMBL" id="SRYZ01000018">
    <property type="protein sequence ID" value="TGY06235.1"/>
    <property type="molecule type" value="Genomic_DNA"/>
</dbReference>
<evidence type="ECO:0000256" key="2">
    <source>
        <dbReference type="ARBA" id="ARBA00023125"/>
    </source>
</evidence>
<dbReference type="PANTHER" id="PTHR30349">
    <property type="entry name" value="PHAGE INTEGRASE-RELATED"/>
    <property type="match status" value="1"/>
</dbReference>
<dbReference type="GO" id="GO:0015074">
    <property type="term" value="P:DNA integration"/>
    <property type="evidence" value="ECO:0007669"/>
    <property type="project" value="InterPro"/>
</dbReference>
<dbReference type="Pfam" id="PF00589">
    <property type="entry name" value="Phage_integrase"/>
    <property type="match status" value="1"/>
</dbReference>
<keyword evidence="2" id="KW-0238">DNA-binding</keyword>
<feature type="domain" description="Phage integrase SAM-like" evidence="5">
    <location>
        <begin position="111"/>
        <end position="202"/>
    </location>
</feature>
<evidence type="ECO:0000259" key="4">
    <source>
        <dbReference type="Pfam" id="PF00589"/>
    </source>
</evidence>
<dbReference type="InterPro" id="IPR002104">
    <property type="entry name" value="Integrase_catalytic"/>
</dbReference>
<feature type="domain" description="Tyr recombinase" evidence="4">
    <location>
        <begin position="249"/>
        <end position="386"/>
    </location>
</feature>